<protein>
    <submittedName>
        <fullName evidence="1">Uncharacterized protein</fullName>
    </submittedName>
</protein>
<evidence type="ECO:0000313" key="2">
    <source>
        <dbReference type="Proteomes" id="UP001153332"/>
    </source>
</evidence>
<name>A0ACC2JUR3_9PEZI</name>
<dbReference type="EMBL" id="JAPUUL010000349">
    <property type="protein sequence ID" value="KAJ8131146.1"/>
    <property type="molecule type" value="Genomic_DNA"/>
</dbReference>
<reference evidence="1" key="1">
    <citation type="submission" date="2022-12" db="EMBL/GenBank/DDBJ databases">
        <title>Genome Sequence of Lasiodiplodia mahajangana.</title>
        <authorList>
            <person name="Buettner E."/>
        </authorList>
    </citation>
    <scope>NUCLEOTIDE SEQUENCE</scope>
    <source>
        <strain evidence="1">VT137</strain>
    </source>
</reference>
<dbReference type="Proteomes" id="UP001153332">
    <property type="component" value="Unassembled WGS sequence"/>
</dbReference>
<comment type="caution">
    <text evidence="1">The sequence shown here is derived from an EMBL/GenBank/DDBJ whole genome shotgun (WGS) entry which is preliminary data.</text>
</comment>
<sequence length="715" mass="78798">MVKLCDTAPTDWFLTRYLRQHENHIVLRLFASDSGDRQQRVVGRTGTTSATRGFEPIMNEQIGTFLKTLYESSLTSQPVDVIENSSVAALFLYLSHNPKAYRKLFDEIRNTFTDGADIEGGPRLNSYRYLSACIDEALRMSSPVSGTLWRELSRWEEEKGPWVVDSDVIPPGTQVGMNIYALHHNEEYFPEPFAFSPERWLVENDDKLQTMRSAFAAFSTGARDCAGKPVCHTPGDVTTATPEEVIVNLPTMAPKISPELLQDLSKNLGPGVEILVDENSSRFKELSKRWTDIDRETPGAIVLPDSPSLIQKTVRWAHQSSVPFVVKSGGHSQWSTIGEHGIVIDLSKYSAVSVDADAKTATLEGSILSKDVAVALAAEGFFTALGNGNTVGAIPYFLGGGVSITTSITGYGSDQILAARMIDATGNIVNVTEEDEPDLLYAIRGAGQFFGLVFELTIRATPLAELGNDQGVIWAGAFVFPLDRAPEVARSMSVIVNDSSHATAGLMMVQAAPPTRDHVLVIAARYTGNPDDAKIAYKALYDLGPLVAKGGPVPIQNTSDGREALQVKGDFQKFGVVGLRRFDIDGFLGTIRVWKTLISECPDAINTSFNFQWDSRPPKPPSFESAMSLHDIRLWQNNFIWHTEVKNRERVDELNDQSIALMRGTDTSEFADYQNGTRTGPIAWRFRGPGKLDKLKALKKKWDPKGVFTTQLLDE</sequence>
<accession>A0ACC2JUR3</accession>
<keyword evidence="2" id="KW-1185">Reference proteome</keyword>
<organism evidence="1 2">
    <name type="scientific">Lasiodiplodia mahajangana</name>
    <dbReference type="NCBI Taxonomy" id="1108764"/>
    <lineage>
        <taxon>Eukaryota</taxon>
        <taxon>Fungi</taxon>
        <taxon>Dikarya</taxon>
        <taxon>Ascomycota</taxon>
        <taxon>Pezizomycotina</taxon>
        <taxon>Dothideomycetes</taxon>
        <taxon>Dothideomycetes incertae sedis</taxon>
        <taxon>Botryosphaeriales</taxon>
        <taxon>Botryosphaeriaceae</taxon>
        <taxon>Lasiodiplodia</taxon>
    </lineage>
</organism>
<proteinExistence type="predicted"/>
<gene>
    <name evidence="1" type="ORF">O1611_g2483</name>
</gene>
<evidence type="ECO:0000313" key="1">
    <source>
        <dbReference type="EMBL" id="KAJ8131146.1"/>
    </source>
</evidence>